<comment type="caution">
    <text evidence="2">The sequence shown here is derived from an EMBL/GenBank/DDBJ whole genome shotgun (WGS) entry which is preliminary data.</text>
</comment>
<proteinExistence type="predicted"/>
<dbReference type="InterPro" id="IPR011042">
    <property type="entry name" value="6-blade_b-propeller_TolB-like"/>
</dbReference>
<evidence type="ECO:0000313" key="2">
    <source>
        <dbReference type="EMBL" id="NEE06676.1"/>
    </source>
</evidence>
<evidence type="ECO:0000256" key="1">
    <source>
        <dbReference type="SAM" id="MobiDB-lite"/>
    </source>
</evidence>
<dbReference type="AlphaFoldDB" id="A0A6G3WME0"/>
<dbReference type="EMBL" id="JAAGMN010001103">
    <property type="protein sequence ID" value="NEE06676.1"/>
    <property type="molecule type" value="Genomic_DNA"/>
</dbReference>
<protein>
    <recommendedName>
        <fullName evidence="3">S9 family peptidase</fullName>
    </recommendedName>
</protein>
<gene>
    <name evidence="2" type="ORF">G3M58_09490</name>
</gene>
<feature type="non-terminal residue" evidence="2">
    <location>
        <position position="1"/>
    </location>
</feature>
<dbReference type="Pfam" id="PF07676">
    <property type="entry name" value="PD40"/>
    <property type="match status" value="1"/>
</dbReference>
<feature type="region of interest" description="Disordered" evidence="1">
    <location>
        <begin position="33"/>
        <end position="69"/>
    </location>
</feature>
<accession>A0A6G3WME0</accession>
<sequence>VAWSPDGSKLLFTSRREFPANSMEQLSVLDIASGDTAPLDNTHEGRQKEPSYQQSVDLSLTAPPTGDPV</sequence>
<name>A0A6G3WME0_9ACTN</name>
<dbReference type="InterPro" id="IPR011659">
    <property type="entry name" value="WD40"/>
</dbReference>
<evidence type="ECO:0008006" key="3">
    <source>
        <dbReference type="Google" id="ProtNLM"/>
    </source>
</evidence>
<reference evidence="2" key="1">
    <citation type="submission" date="2020-01" db="EMBL/GenBank/DDBJ databases">
        <title>Insect and environment-associated Actinomycetes.</title>
        <authorList>
            <person name="Currrie C."/>
            <person name="Chevrette M."/>
            <person name="Carlson C."/>
            <person name="Stubbendieck R."/>
            <person name="Wendt-Pienkowski E."/>
        </authorList>
    </citation>
    <scope>NUCLEOTIDE SEQUENCE</scope>
    <source>
        <strain evidence="2">SID7499</strain>
    </source>
</reference>
<feature type="non-terminal residue" evidence="2">
    <location>
        <position position="69"/>
    </location>
</feature>
<dbReference type="Gene3D" id="2.120.10.30">
    <property type="entry name" value="TolB, C-terminal domain"/>
    <property type="match status" value="1"/>
</dbReference>
<organism evidence="2">
    <name type="scientific">Streptomyces sp. SID7499</name>
    <dbReference type="NCBI Taxonomy" id="2706086"/>
    <lineage>
        <taxon>Bacteria</taxon>
        <taxon>Bacillati</taxon>
        <taxon>Actinomycetota</taxon>
        <taxon>Actinomycetes</taxon>
        <taxon>Kitasatosporales</taxon>
        <taxon>Streptomycetaceae</taxon>
        <taxon>Streptomyces</taxon>
    </lineage>
</organism>